<dbReference type="Proteomes" id="UP000790580">
    <property type="component" value="Unassembled WGS sequence"/>
</dbReference>
<evidence type="ECO:0000313" key="2">
    <source>
        <dbReference type="EMBL" id="MBU9722995.1"/>
    </source>
</evidence>
<reference evidence="2 3" key="1">
    <citation type="submission" date="2021-06" db="EMBL/GenBank/DDBJ databases">
        <title>Bacillus sp. RD4P76, an endophyte from a halophyte.</title>
        <authorList>
            <person name="Sun J.-Q."/>
        </authorList>
    </citation>
    <scope>NUCLEOTIDE SEQUENCE [LARGE SCALE GENOMIC DNA]</scope>
    <source>
        <strain evidence="2 3">JCM 17098</strain>
    </source>
</reference>
<gene>
    <name evidence="2" type="ORF">KS407_16370</name>
</gene>
<sequence length="54" mass="6378">MLNEKDSAVRKEVNTPVEEEEKAPLIGTWFSLGILGLVIFGTYILMFWFYFDRY</sequence>
<name>A0ABS6JX76_9BACI</name>
<proteinExistence type="predicted"/>
<protein>
    <recommendedName>
        <fullName evidence="4">Cytochrome c oxidase subunit 2A</fullName>
    </recommendedName>
</protein>
<feature type="transmembrane region" description="Helical" evidence="1">
    <location>
        <begin position="29"/>
        <end position="51"/>
    </location>
</feature>
<evidence type="ECO:0000256" key="1">
    <source>
        <dbReference type="SAM" id="Phobius"/>
    </source>
</evidence>
<accession>A0ABS6JX76</accession>
<dbReference type="RefSeq" id="WP_176371265.1">
    <property type="nucleotide sequence ID" value="NZ_JAHQCR010000065.1"/>
</dbReference>
<organism evidence="2 3">
    <name type="scientific">Evansella alkalicola</name>
    <dbReference type="NCBI Taxonomy" id="745819"/>
    <lineage>
        <taxon>Bacteria</taxon>
        <taxon>Bacillati</taxon>
        <taxon>Bacillota</taxon>
        <taxon>Bacilli</taxon>
        <taxon>Bacillales</taxon>
        <taxon>Bacillaceae</taxon>
        <taxon>Evansella</taxon>
    </lineage>
</organism>
<comment type="caution">
    <text evidence="2">The sequence shown here is derived from an EMBL/GenBank/DDBJ whole genome shotgun (WGS) entry which is preliminary data.</text>
</comment>
<keyword evidence="3" id="KW-1185">Reference proteome</keyword>
<dbReference type="EMBL" id="JAHQCR010000065">
    <property type="protein sequence ID" value="MBU9722995.1"/>
    <property type="molecule type" value="Genomic_DNA"/>
</dbReference>
<keyword evidence="1" id="KW-0812">Transmembrane</keyword>
<evidence type="ECO:0008006" key="4">
    <source>
        <dbReference type="Google" id="ProtNLM"/>
    </source>
</evidence>
<evidence type="ECO:0000313" key="3">
    <source>
        <dbReference type="Proteomes" id="UP000790580"/>
    </source>
</evidence>
<keyword evidence="1" id="KW-0472">Membrane</keyword>
<keyword evidence="1" id="KW-1133">Transmembrane helix</keyword>